<evidence type="ECO:0000259" key="5">
    <source>
        <dbReference type="Pfam" id="PF01048"/>
    </source>
</evidence>
<protein>
    <recommendedName>
        <fullName evidence="2">Uridine phosphorylase</fullName>
        <ecNumber evidence="1">2.4.2.3</ecNumber>
    </recommendedName>
</protein>
<dbReference type="InterPro" id="IPR000845">
    <property type="entry name" value="Nucleoside_phosphorylase_d"/>
</dbReference>
<organism evidence="6 7">
    <name type="scientific">Streptomyces endocoffeicus</name>
    <dbReference type="NCBI Taxonomy" id="2898945"/>
    <lineage>
        <taxon>Bacteria</taxon>
        <taxon>Bacillati</taxon>
        <taxon>Actinomycetota</taxon>
        <taxon>Actinomycetes</taxon>
        <taxon>Kitasatosporales</taxon>
        <taxon>Streptomycetaceae</taxon>
        <taxon>Streptomyces</taxon>
    </lineage>
</organism>
<dbReference type="SUPFAM" id="SSF53167">
    <property type="entry name" value="Purine and uridine phosphorylases"/>
    <property type="match status" value="1"/>
</dbReference>
<feature type="region of interest" description="Disordered" evidence="4">
    <location>
        <begin position="1"/>
        <end position="24"/>
    </location>
</feature>
<dbReference type="PANTHER" id="PTHR43691:SF11">
    <property type="entry name" value="FI09636P-RELATED"/>
    <property type="match status" value="1"/>
</dbReference>
<dbReference type="PANTHER" id="PTHR43691">
    <property type="entry name" value="URIDINE PHOSPHORYLASE"/>
    <property type="match status" value="1"/>
</dbReference>
<dbReference type="CDD" id="cd09007">
    <property type="entry name" value="NP-I_spr0068"/>
    <property type="match status" value="1"/>
</dbReference>
<sequence length="267" mass="28719">MSQTTFPLHPGKHELPAVPDPAEHAARVRARHPGATLKHFAGIVIVYQAHVMEYAHRRYRPRLLNEWIRGDLRMFDHHGHTFGLCGGFGVGAPAAALVLEQLITLGATRFVTVGTAAALSPDLLPGTLVVCREALRDEGVSRHYLPPTASIRPSPDLTDHLVRTIRATRAPARSGPTWTTDAPYRETEAEVTQYGASGVLTADMEAAAVFAVAAYRAVHAAAVFAAADTLVNRRPHDTQTTQRALRAALPAAFSALLAASTAPRRGQ</sequence>
<feature type="compositionally biased region" description="Basic and acidic residues" evidence="4">
    <location>
        <begin position="11"/>
        <end position="24"/>
    </location>
</feature>
<evidence type="ECO:0000313" key="7">
    <source>
        <dbReference type="Proteomes" id="UP000621510"/>
    </source>
</evidence>
<proteinExistence type="predicted"/>
<evidence type="ECO:0000256" key="1">
    <source>
        <dbReference type="ARBA" id="ARBA00011888"/>
    </source>
</evidence>
<dbReference type="EC" id="2.4.2.3" evidence="1"/>
<evidence type="ECO:0000313" key="6">
    <source>
        <dbReference type="EMBL" id="MBL1119586.1"/>
    </source>
</evidence>
<reference evidence="6 7" key="1">
    <citation type="submission" date="2021-01" db="EMBL/GenBank/DDBJ databases">
        <title>WGS of actinomycetes isolated from Thailand.</title>
        <authorList>
            <person name="Thawai C."/>
        </authorList>
    </citation>
    <scope>NUCLEOTIDE SEQUENCE [LARGE SCALE GENOMIC DNA]</scope>
    <source>
        <strain evidence="6 7">CA3R110</strain>
    </source>
</reference>
<dbReference type="Pfam" id="PF01048">
    <property type="entry name" value="PNP_UDP_1"/>
    <property type="match status" value="1"/>
</dbReference>
<evidence type="ECO:0000256" key="4">
    <source>
        <dbReference type="SAM" id="MobiDB-lite"/>
    </source>
</evidence>
<dbReference type="EMBL" id="JAERRG010000033">
    <property type="protein sequence ID" value="MBL1119586.1"/>
    <property type="molecule type" value="Genomic_DNA"/>
</dbReference>
<feature type="domain" description="Nucleoside phosphorylase" evidence="5">
    <location>
        <begin position="88"/>
        <end position="255"/>
    </location>
</feature>
<evidence type="ECO:0000256" key="2">
    <source>
        <dbReference type="ARBA" id="ARBA00021980"/>
    </source>
</evidence>
<dbReference type="RefSeq" id="WP_201857358.1">
    <property type="nucleotide sequence ID" value="NZ_JAERRG010000033.1"/>
</dbReference>
<comment type="catalytic activity">
    <reaction evidence="3">
        <text>uridine + phosphate = alpha-D-ribose 1-phosphate + uracil</text>
        <dbReference type="Rhea" id="RHEA:24388"/>
        <dbReference type="ChEBI" id="CHEBI:16704"/>
        <dbReference type="ChEBI" id="CHEBI:17568"/>
        <dbReference type="ChEBI" id="CHEBI:43474"/>
        <dbReference type="ChEBI" id="CHEBI:57720"/>
        <dbReference type="EC" id="2.4.2.3"/>
    </reaction>
</comment>
<dbReference type="Gene3D" id="3.40.50.1580">
    <property type="entry name" value="Nucleoside phosphorylase domain"/>
    <property type="match status" value="1"/>
</dbReference>
<dbReference type="InterPro" id="IPR035994">
    <property type="entry name" value="Nucleoside_phosphorylase_sf"/>
</dbReference>
<gene>
    <name evidence="6" type="ORF">JK364_45720</name>
</gene>
<dbReference type="Proteomes" id="UP000621510">
    <property type="component" value="Unassembled WGS sequence"/>
</dbReference>
<evidence type="ECO:0000256" key="3">
    <source>
        <dbReference type="ARBA" id="ARBA00048447"/>
    </source>
</evidence>
<accession>A0ABS1Q4I3</accession>
<name>A0ABS1Q4I3_9ACTN</name>
<comment type="caution">
    <text evidence="6">The sequence shown here is derived from an EMBL/GenBank/DDBJ whole genome shotgun (WGS) entry which is preliminary data.</text>
</comment>
<keyword evidence="7" id="KW-1185">Reference proteome</keyword>